<gene>
    <name evidence="5" type="ORF">GCM10017600_04230</name>
</gene>
<evidence type="ECO:0000256" key="1">
    <source>
        <dbReference type="ARBA" id="ARBA00022987"/>
    </source>
</evidence>
<reference evidence="5" key="2">
    <citation type="submission" date="2023-01" db="EMBL/GenBank/DDBJ databases">
        <authorList>
            <person name="Sun Q."/>
            <person name="Evtushenko L."/>
        </authorList>
    </citation>
    <scope>NUCLEOTIDE SEQUENCE</scope>
    <source>
        <strain evidence="5">VKM Ac-2007</strain>
    </source>
</reference>
<organism evidence="5 6">
    <name type="scientific">Streptosporangium carneum</name>
    <dbReference type="NCBI Taxonomy" id="47481"/>
    <lineage>
        <taxon>Bacteria</taxon>
        <taxon>Bacillati</taxon>
        <taxon>Actinomycetota</taxon>
        <taxon>Actinomycetes</taxon>
        <taxon>Streptosporangiales</taxon>
        <taxon>Streptosporangiaceae</taxon>
        <taxon>Streptosporangium</taxon>
    </lineage>
</organism>
<evidence type="ECO:0000256" key="4">
    <source>
        <dbReference type="SAM" id="MobiDB-lite"/>
    </source>
</evidence>
<accession>A0A9W6MAV8</accession>
<name>A0A9W6MAV8_9ACTN</name>
<dbReference type="GO" id="GO:0031412">
    <property type="term" value="P:gas vesicle organization"/>
    <property type="evidence" value="ECO:0007669"/>
    <property type="project" value="InterPro"/>
</dbReference>
<dbReference type="Proteomes" id="UP001143474">
    <property type="component" value="Unassembled WGS sequence"/>
</dbReference>
<keyword evidence="1" id="KW-0304">Gas vesicle</keyword>
<comment type="similarity">
    <text evidence="3">Belongs to the gas vesicle GvpF/GvpL family.</text>
</comment>
<comment type="caution">
    <text evidence="5">The sequence shown here is derived from an EMBL/GenBank/DDBJ whole genome shotgun (WGS) entry which is preliminary data.</text>
</comment>
<dbReference type="PANTHER" id="PTHR36852">
    <property type="entry name" value="PROTEIN GVPL 2"/>
    <property type="match status" value="1"/>
</dbReference>
<dbReference type="AlphaFoldDB" id="A0A9W6MAV8"/>
<dbReference type="PANTHER" id="PTHR36852:SF1">
    <property type="entry name" value="PROTEIN GVPL 2"/>
    <property type="match status" value="1"/>
</dbReference>
<dbReference type="GO" id="GO:0031411">
    <property type="term" value="C:gas vesicle"/>
    <property type="evidence" value="ECO:0007669"/>
    <property type="project" value="UniProtKB-SubCell"/>
</dbReference>
<feature type="region of interest" description="Disordered" evidence="4">
    <location>
        <begin position="1"/>
        <end position="31"/>
    </location>
</feature>
<evidence type="ECO:0000256" key="2">
    <source>
        <dbReference type="ARBA" id="ARBA00035108"/>
    </source>
</evidence>
<keyword evidence="6" id="KW-1185">Reference proteome</keyword>
<evidence type="ECO:0000313" key="5">
    <source>
        <dbReference type="EMBL" id="GLK07018.1"/>
    </source>
</evidence>
<comment type="subcellular location">
    <subcellularLocation>
        <location evidence="2">Gas vesicle</location>
    </subcellularLocation>
</comment>
<evidence type="ECO:0000313" key="6">
    <source>
        <dbReference type="Proteomes" id="UP001143474"/>
    </source>
</evidence>
<protein>
    <submittedName>
        <fullName evidence="5">Gas vesicle protein</fullName>
    </submittedName>
</protein>
<evidence type="ECO:0000256" key="3">
    <source>
        <dbReference type="ARBA" id="ARBA00035643"/>
    </source>
</evidence>
<sequence length="277" mass="30335">MPGSAGKTETARPGQDPRREETARHEPGRGSYVYGIVPGDVELDPEARGVGDPPGRIHLVRHGDVAALVSEVALDRPLGRPDDLVAHQRLLDGAAAEVPVLPLRFGAVVTDSKAVVEELLKPHHDEFLTALNDLEGQAEYVVKGRYVERVVIGEVLAENREAARLREEIRGKPEDATWDARIRLGELLGEGVEARRDADTETLVAALAPLSVAVALREPTHEQDAVHVAFLVEAERQDEFEQVVDEFGERWTDRVTLRLLGPLAPYDFVMAPAPEEG</sequence>
<dbReference type="RefSeq" id="WP_271215593.1">
    <property type="nucleotide sequence ID" value="NZ_BAAAVD010000006.1"/>
</dbReference>
<dbReference type="InterPro" id="IPR009430">
    <property type="entry name" value="GvpL/GvpF"/>
</dbReference>
<feature type="compositionally biased region" description="Basic and acidic residues" evidence="4">
    <location>
        <begin position="15"/>
        <end position="28"/>
    </location>
</feature>
<reference evidence="5" key="1">
    <citation type="journal article" date="2014" name="Int. J. Syst. Evol. Microbiol.">
        <title>Complete genome sequence of Corynebacterium casei LMG S-19264T (=DSM 44701T), isolated from a smear-ripened cheese.</title>
        <authorList>
            <consortium name="US DOE Joint Genome Institute (JGI-PGF)"/>
            <person name="Walter F."/>
            <person name="Albersmeier A."/>
            <person name="Kalinowski J."/>
            <person name="Ruckert C."/>
        </authorList>
    </citation>
    <scope>NUCLEOTIDE SEQUENCE</scope>
    <source>
        <strain evidence="5">VKM Ac-2007</strain>
    </source>
</reference>
<dbReference type="Pfam" id="PF06386">
    <property type="entry name" value="GvpL_GvpF"/>
    <property type="match status" value="1"/>
</dbReference>
<dbReference type="EMBL" id="BSEV01000001">
    <property type="protein sequence ID" value="GLK07018.1"/>
    <property type="molecule type" value="Genomic_DNA"/>
</dbReference>
<proteinExistence type="inferred from homology"/>